<accession>A0A5J4V7R2</accession>
<organism evidence="1 2">
    <name type="scientific">Streblomastix strix</name>
    <dbReference type="NCBI Taxonomy" id="222440"/>
    <lineage>
        <taxon>Eukaryota</taxon>
        <taxon>Metamonada</taxon>
        <taxon>Preaxostyla</taxon>
        <taxon>Oxymonadida</taxon>
        <taxon>Streblomastigidae</taxon>
        <taxon>Streblomastix</taxon>
    </lineage>
</organism>
<dbReference type="Proteomes" id="UP000324800">
    <property type="component" value="Unassembled WGS sequence"/>
</dbReference>
<protein>
    <recommendedName>
        <fullName evidence="3">Protein kinase domain-containing protein</fullName>
    </recommendedName>
</protein>
<comment type="caution">
    <text evidence="1">The sequence shown here is derived from an EMBL/GenBank/DDBJ whole genome shotgun (WGS) entry which is preliminary data.</text>
</comment>
<evidence type="ECO:0000313" key="2">
    <source>
        <dbReference type="Proteomes" id="UP000324800"/>
    </source>
</evidence>
<dbReference type="EMBL" id="SNRW01009297">
    <property type="protein sequence ID" value="KAA6378215.1"/>
    <property type="molecule type" value="Genomic_DNA"/>
</dbReference>
<evidence type="ECO:0000313" key="1">
    <source>
        <dbReference type="EMBL" id="KAA6378215.1"/>
    </source>
</evidence>
<sequence>MDIFQVHHPQLGVVAAKVMKNEQFDSHEWDVSGKLCRDSTYTCPFIIRNILAKQFDTMTVLILEYCNIGV</sequence>
<name>A0A5J4V7R2_9EUKA</name>
<reference evidence="1 2" key="1">
    <citation type="submission" date="2019-03" db="EMBL/GenBank/DDBJ databases">
        <title>Single cell metagenomics reveals metabolic interactions within the superorganism composed of flagellate Streblomastix strix and complex community of Bacteroidetes bacteria on its surface.</title>
        <authorList>
            <person name="Treitli S.C."/>
            <person name="Kolisko M."/>
            <person name="Husnik F."/>
            <person name="Keeling P."/>
            <person name="Hampl V."/>
        </authorList>
    </citation>
    <scope>NUCLEOTIDE SEQUENCE [LARGE SCALE GENOMIC DNA]</scope>
    <source>
        <strain evidence="1">ST1C</strain>
    </source>
</reference>
<dbReference type="AlphaFoldDB" id="A0A5J4V7R2"/>
<evidence type="ECO:0008006" key="3">
    <source>
        <dbReference type="Google" id="ProtNLM"/>
    </source>
</evidence>
<gene>
    <name evidence="1" type="ORF">EZS28_026258</name>
</gene>
<proteinExistence type="predicted"/>